<dbReference type="Proteomes" id="UP000677804">
    <property type="component" value="Chromosome"/>
</dbReference>
<keyword evidence="1" id="KW-0732">Signal</keyword>
<keyword evidence="3" id="KW-1185">Reference proteome</keyword>
<evidence type="ECO:0008006" key="4">
    <source>
        <dbReference type="Google" id="ProtNLM"/>
    </source>
</evidence>
<gene>
    <name evidence="2" type="ORF">KG103_17195</name>
</gene>
<feature type="signal peptide" evidence="1">
    <location>
        <begin position="1"/>
        <end position="21"/>
    </location>
</feature>
<protein>
    <recommendedName>
        <fullName evidence="4">Ig-like domain-containing protein</fullName>
    </recommendedName>
</protein>
<accession>A0ABX8D5L4</accession>
<name>A0ABX8D5L4_9CELL</name>
<evidence type="ECO:0000313" key="2">
    <source>
        <dbReference type="EMBL" id="QVI62125.1"/>
    </source>
</evidence>
<dbReference type="RefSeq" id="WP_207339693.1">
    <property type="nucleotide sequence ID" value="NZ_CP074405.1"/>
</dbReference>
<evidence type="ECO:0000313" key="3">
    <source>
        <dbReference type="Proteomes" id="UP000677804"/>
    </source>
</evidence>
<dbReference type="EMBL" id="CP074405">
    <property type="protein sequence ID" value="QVI62125.1"/>
    <property type="molecule type" value="Genomic_DNA"/>
</dbReference>
<evidence type="ECO:0000256" key="1">
    <source>
        <dbReference type="SAM" id="SignalP"/>
    </source>
</evidence>
<proteinExistence type="predicted"/>
<sequence>MTAVLVTLSAALLLAAVPAAAAPSEGRKPCGRECDFDAPPPTTDTGLDGEEIWASLDVSGQVTGGAQYRSAGRVKVVPRCWYRWWYTGAEYAAFWEGEANQKAMAQVPHRYRAQALPGYQEHALKGAEDGGWYGPWCREGVDGEFLLSYLDTHPPRFFEANEPRPAAAAEVEPRVLAEAAYEAMELPRGTVRWNPSVEGSGATVVNMATWVWVEGAASTATVRATLPSGPWVQVEAVIERVEVTAPGIVGSDDTVRCDDLGVPWTPDADDAGTTCEVVFERSSANQPVKHGREHPTATMVVTTVWSASWTSWLDATPVDLGEQTTTVPAEVPVGEIQTVVTR</sequence>
<organism evidence="2 3">
    <name type="scientific">Cellulomonas wangleii</name>
    <dbReference type="NCBI Taxonomy" id="2816956"/>
    <lineage>
        <taxon>Bacteria</taxon>
        <taxon>Bacillati</taxon>
        <taxon>Actinomycetota</taxon>
        <taxon>Actinomycetes</taxon>
        <taxon>Micrococcales</taxon>
        <taxon>Cellulomonadaceae</taxon>
        <taxon>Cellulomonas</taxon>
    </lineage>
</organism>
<reference evidence="2 3" key="1">
    <citation type="submission" date="2021-05" db="EMBL/GenBank/DDBJ databases">
        <title>Novel species in genus Cellulomonas.</title>
        <authorList>
            <person name="Zhang G."/>
        </authorList>
    </citation>
    <scope>NUCLEOTIDE SEQUENCE [LARGE SCALE GENOMIC DNA]</scope>
    <source>
        <strain evidence="3">zg-ZUI222</strain>
    </source>
</reference>
<feature type="chain" id="PRO_5047270707" description="Ig-like domain-containing protein" evidence="1">
    <location>
        <begin position="22"/>
        <end position="342"/>
    </location>
</feature>